<dbReference type="RefSeq" id="WP_345167093.1">
    <property type="nucleotide sequence ID" value="NZ_BAABGX010000002.1"/>
</dbReference>
<protein>
    <recommendedName>
        <fullName evidence="4">DUF5666 domain-containing protein</fullName>
    </recommendedName>
</protein>
<name>A0ABP8FRW0_9BACT</name>
<proteinExistence type="predicted"/>
<feature type="signal peptide" evidence="1">
    <location>
        <begin position="1"/>
        <end position="27"/>
    </location>
</feature>
<reference evidence="3" key="1">
    <citation type="journal article" date="2019" name="Int. J. Syst. Evol. Microbiol.">
        <title>The Global Catalogue of Microorganisms (GCM) 10K type strain sequencing project: providing services to taxonomists for standard genome sequencing and annotation.</title>
        <authorList>
            <consortium name="The Broad Institute Genomics Platform"/>
            <consortium name="The Broad Institute Genome Sequencing Center for Infectious Disease"/>
            <person name="Wu L."/>
            <person name="Ma J."/>
        </authorList>
    </citation>
    <scope>NUCLEOTIDE SEQUENCE [LARGE SCALE GENOMIC DNA]</scope>
    <source>
        <strain evidence="3">JCM 17917</strain>
    </source>
</reference>
<dbReference type="PROSITE" id="PS51257">
    <property type="entry name" value="PROKAR_LIPOPROTEIN"/>
    <property type="match status" value="1"/>
</dbReference>
<evidence type="ECO:0000256" key="1">
    <source>
        <dbReference type="SAM" id="SignalP"/>
    </source>
</evidence>
<sequence>MNLAKTYNRFALLILLAFALLTGCKSSVTPTKSTNAPATEEAEPTVPLRRVDVRGTVIRKVYDQGQVTLEVEGTTSQYARFTRAFVLVTPITQIIGLDGKTISMNEIYEGQNVAILLRGGGQGNLVGVGVARKLWLEERY</sequence>
<keyword evidence="1" id="KW-0732">Signal</keyword>
<comment type="caution">
    <text evidence="2">The sequence shown here is derived from an EMBL/GenBank/DDBJ whole genome shotgun (WGS) entry which is preliminary data.</text>
</comment>
<feature type="chain" id="PRO_5046767736" description="DUF5666 domain-containing protein" evidence="1">
    <location>
        <begin position="28"/>
        <end position="140"/>
    </location>
</feature>
<evidence type="ECO:0000313" key="3">
    <source>
        <dbReference type="Proteomes" id="UP001501844"/>
    </source>
</evidence>
<evidence type="ECO:0000313" key="2">
    <source>
        <dbReference type="EMBL" id="GAA4309681.1"/>
    </source>
</evidence>
<keyword evidence="3" id="KW-1185">Reference proteome</keyword>
<accession>A0ABP8FRW0</accession>
<dbReference type="Proteomes" id="UP001501844">
    <property type="component" value="Unassembled WGS sequence"/>
</dbReference>
<evidence type="ECO:0008006" key="4">
    <source>
        <dbReference type="Google" id="ProtNLM"/>
    </source>
</evidence>
<dbReference type="EMBL" id="BAABGX010000002">
    <property type="protein sequence ID" value="GAA4309681.1"/>
    <property type="molecule type" value="Genomic_DNA"/>
</dbReference>
<gene>
    <name evidence="2" type="ORF">GCM10023183_26980</name>
</gene>
<organism evidence="2 3">
    <name type="scientific">Nibribacter koreensis</name>
    <dbReference type="NCBI Taxonomy" id="1084519"/>
    <lineage>
        <taxon>Bacteria</taxon>
        <taxon>Pseudomonadati</taxon>
        <taxon>Bacteroidota</taxon>
        <taxon>Cytophagia</taxon>
        <taxon>Cytophagales</taxon>
        <taxon>Hymenobacteraceae</taxon>
        <taxon>Nibribacter</taxon>
    </lineage>
</organism>